<accession>A0A1X7MVC2</accession>
<reference evidence="1 2" key="1">
    <citation type="submission" date="2017-04" db="EMBL/GenBank/DDBJ databases">
        <authorList>
            <person name="Afonso C.L."/>
            <person name="Miller P.J."/>
            <person name="Scott M.A."/>
            <person name="Spackman E."/>
            <person name="Goraichik I."/>
            <person name="Dimitrov K.M."/>
            <person name="Suarez D.L."/>
            <person name="Swayne D.E."/>
        </authorList>
    </citation>
    <scope>NUCLEOTIDE SEQUENCE [LARGE SCALE GENOMIC DNA]</scope>
    <source>
        <strain evidence="1 2">B5P</strain>
    </source>
</reference>
<dbReference type="AlphaFoldDB" id="A0A1X7MVC2"/>
<sequence>MGWKARIGREGDILQRIAAWLFALADLAERAASAPYATRCRMLWALQQADEVVREFVAGSEWNPAGRQWSPATTGVRYGNEPADAISLALALRALALVVQTMAMQIRHRSYRRTAEGCDDGRHDGRLRTDADGIIQTLTAVFAEVELRDTS</sequence>
<dbReference type="Proteomes" id="UP000193083">
    <property type="component" value="Unassembled WGS sequence"/>
</dbReference>
<name>A0A1X7MVC2_9HYPH</name>
<evidence type="ECO:0000313" key="1">
    <source>
        <dbReference type="EMBL" id="SMH28812.1"/>
    </source>
</evidence>
<gene>
    <name evidence="1" type="ORF">SAMN02982922_0811</name>
</gene>
<protein>
    <submittedName>
        <fullName evidence="1">Uncharacterized protein</fullName>
    </submittedName>
</protein>
<keyword evidence="2" id="KW-1185">Reference proteome</keyword>
<organism evidence="1 2">
    <name type="scientific">Mesorhizobium australicum</name>
    <dbReference type="NCBI Taxonomy" id="536018"/>
    <lineage>
        <taxon>Bacteria</taxon>
        <taxon>Pseudomonadati</taxon>
        <taxon>Pseudomonadota</taxon>
        <taxon>Alphaproteobacteria</taxon>
        <taxon>Hyphomicrobiales</taxon>
        <taxon>Phyllobacteriaceae</taxon>
        <taxon>Mesorhizobium</taxon>
    </lineage>
</organism>
<evidence type="ECO:0000313" key="2">
    <source>
        <dbReference type="Proteomes" id="UP000193083"/>
    </source>
</evidence>
<dbReference type="RefSeq" id="WP_085462972.1">
    <property type="nucleotide sequence ID" value="NZ_FXBL01000004.1"/>
</dbReference>
<proteinExistence type="predicted"/>
<dbReference type="EMBL" id="FXBL01000004">
    <property type="protein sequence ID" value="SMH28812.1"/>
    <property type="molecule type" value="Genomic_DNA"/>
</dbReference>